<reference evidence="3" key="1">
    <citation type="journal article" date="2019" name="Int. J. Syst. Evol. Microbiol.">
        <title>The Global Catalogue of Microorganisms (GCM) 10K type strain sequencing project: providing services to taxonomists for standard genome sequencing and annotation.</title>
        <authorList>
            <consortium name="The Broad Institute Genomics Platform"/>
            <consortium name="The Broad Institute Genome Sequencing Center for Infectious Disease"/>
            <person name="Wu L."/>
            <person name="Ma J."/>
        </authorList>
    </citation>
    <scope>NUCLEOTIDE SEQUENCE [LARGE SCALE GENOMIC DNA]</scope>
    <source>
        <strain evidence="3">CCUG 43117</strain>
    </source>
</reference>
<evidence type="ECO:0000313" key="2">
    <source>
        <dbReference type="EMBL" id="MFC5509310.1"/>
    </source>
</evidence>
<sequence length="86" mass="9780">MKTAICLAIYLAFGIALHALMLGPTIEPGSAWSLGWIAGWPVLLIAYGFKWFLITVAVVVAIVCIWLLWDNLWFRAYRNELARRRS</sequence>
<comment type="caution">
    <text evidence="2">The sequence shown here is derived from an EMBL/GenBank/DDBJ whole genome shotgun (WGS) entry which is preliminary data.</text>
</comment>
<keyword evidence="3" id="KW-1185">Reference proteome</keyword>
<evidence type="ECO:0008006" key="4">
    <source>
        <dbReference type="Google" id="ProtNLM"/>
    </source>
</evidence>
<name>A0ABW0P9Z9_9HYPH</name>
<keyword evidence="1" id="KW-0472">Membrane</keyword>
<proteinExistence type="predicted"/>
<dbReference type="Proteomes" id="UP001596060">
    <property type="component" value="Unassembled WGS sequence"/>
</dbReference>
<keyword evidence="1" id="KW-1133">Transmembrane helix</keyword>
<accession>A0ABW0P9Z9</accession>
<evidence type="ECO:0000256" key="1">
    <source>
        <dbReference type="SAM" id="Phobius"/>
    </source>
</evidence>
<feature type="transmembrane region" description="Helical" evidence="1">
    <location>
        <begin position="49"/>
        <end position="69"/>
    </location>
</feature>
<dbReference type="RefSeq" id="WP_377818065.1">
    <property type="nucleotide sequence ID" value="NZ_JBHSLU010000161.1"/>
</dbReference>
<evidence type="ECO:0000313" key="3">
    <source>
        <dbReference type="Proteomes" id="UP001596060"/>
    </source>
</evidence>
<protein>
    <recommendedName>
        <fullName evidence="4">DUF4175 domain-containing protein</fullName>
    </recommendedName>
</protein>
<organism evidence="2 3">
    <name type="scientific">Bosea massiliensis</name>
    <dbReference type="NCBI Taxonomy" id="151419"/>
    <lineage>
        <taxon>Bacteria</taxon>
        <taxon>Pseudomonadati</taxon>
        <taxon>Pseudomonadota</taxon>
        <taxon>Alphaproteobacteria</taxon>
        <taxon>Hyphomicrobiales</taxon>
        <taxon>Boseaceae</taxon>
        <taxon>Bosea</taxon>
    </lineage>
</organism>
<gene>
    <name evidence="2" type="ORF">ACFPN9_29275</name>
</gene>
<dbReference type="EMBL" id="JBHSLU010000161">
    <property type="protein sequence ID" value="MFC5509310.1"/>
    <property type="molecule type" value="Genomic_DNA"/>
</dbReference>
<keyword evidence="1" id="KW-0812">Transmembrane</keyword>